<keyword evidence="1" id="KW-0732">Signal</keyword>
<feature type="signal peptide" evidence="1">
    <location>
        <begin position="1"/>
        <end position="18"/>
    </location>
</feature>
<reference evidence="2" key="1">
    <citation type="submission" date="2023-03" db="EMBL/GenBank/DDBJ databases">
        <title>Massive genome expansion in bonnet fungi (Mycena s.s.) driven by repeated elements and novel gene families across ecological guilds.</title>
        <authorList>
            <consortium name="Lawrence Berkeley National Laboratory"/>
            <person name="Harder C.B."/>
            <person name="Miyauchi S."/>
            <person name="Viragh M."/>
            <person name="Kuo A."/>
            <person name="Thoen E."/>
            <person name="Andreopoulos B."/>
            <person name="Lu D."/>
            <person name="Skrede I."/>
            <person name="Drula E."/>
            <person name="Henrissat B."/>
            <person name="Morin E."/>
            <person name="Kohler A."/>
            <person name="Barry K."/>
            <person name="LaButti K."/>
            <person name="Morin E."/>
            <person name="Salamov A."/>
            <person name="Lipzen A."/>
            <person name="Mereny Z."/>
            <person name="Hegedus B."/>
            <person name="Baldrian P."/>
            <person name="Stursova M."/>
            <person name="Weitz H."/>
            <person name="Taylor A."/>
            <person name="Grigoriev I.V."/>
            <person name="Nagy L.G."/>
            <person name="Martin F."/>
            <person name="Kauserud H."/>
        </authorList>
    </citation>
    <scope>NUCLEOTIDE SEQUENCE</scope>
    <source>
        <strain evidence="2">CBHHK173m</strain>
    </source>
</reference>
<gene>
    <name evidence="2" type="ORF">B0H15DRAFT_944296</name>
</gene>
<accession>A0AAD6UFQ9</accession>
<dbReference type="EMBL" id="JARJCN010000006">
    <property type="protein sequence ID" value="KAJ7099906.1"/>
    <property type="molecule type" value="Genomic_DNA"/>
</dbReference>
<name>A0AAD6UFQ9_9AGAR</name>
<evidence type="ECO:0000256" key="1">
    <source>
        <dbReference type="SAM" id="SignalP"/>
    </source>
</evidence>
<organism evidence="2 3">
    <name type="scientific">Mycena belliarum</name>
    <dbReference type="NCBI Taxonomy" id="1033014"/>
    <lineage>
        <taxon>Eukaryota</taxon>
        <taxon>Fungi</taxon>
        <taxon>Dikarya</taxon>
        <taxon>Basidiomycota</taxon>
        <taxon>Agaricomycotina</taxon>
        <taxon>Agaricomycetes</taxon>
        <taxon>Agaricomycetidae</taxon>
        <taxon>Agaricales</taxon>
        <taxon>Marasmiineae</taxon>
        <taxon>Mycenaceae</taxon>
        <taxon>Mycena</taxon>
    </lineage>
</organism>
<dbReference type="Proteomes" id="UP001222325">
    <property type="component" value="Unassembled WGS sequence"/>
</dbReference>
<comment type="caution">
    <text evidence="2">The sequence shown here is derived from an EMBL/GenBank/DDBJ whole genome shotgun (WGS) entry which is preliminary data.</text>
</comment>
<evidence type="ECO:0000313" key="3">
    <source>
        <dbReference type="Proteomes" id="UP001222325"/>
    </source>
</evidence>
<proteinExistence type="predicted"/>
<sequence>MRLFASILAASALLSVCAGPAPGYVQRPRAPTAPVPLTNAVRMRAGFGPAMPRSILQARGGTLNPGGKSPLVPARTPVTSPIIPDTIHGTLRVTRAGGVQGFIDKRASGFAEYMMGSAASALVVTIPNPAKASTANIDILAPVENSGYEIWRYFGAFISPWAAGGSNFGPNSYWHAIIGPTIQVPAGPSAIYPDGTAYHHINSAYNPQETKMETAIWTVDPATLQVRATWINDAPNATPVPARILWSPEQNNFLIAATQNLATFNGQYGMNYFEVFITFVPTIVIESP</sequence>
<dbReference type="AlphaFoldDB" id="A0AAD6UFQ9"/>
<protein>
    <submittedName>
        <fullName evidence="2">Uncharacterized protein</fullName>
    </submittedName>
</protein>
<evidence type="ECO:0000313" key="2">
    <source>
        <dbReference type="EMBL" id="KAJ7099906.1"/>
    </source>
</evidence>
<keyword evidence="3" id="KW-1185">Reference proteome</keyword>
<feature type="chain" id="PRO_5042160446" evidence="1">
    <location>
        <begin position="19"/>
        <end position="288"/>
    </location>
</feature>